<dbReference type="EMBL" id="BARW01024684">
    <property type="protein sequence ID" value="GAI94727.1"/>
    <property type="molecule type" value="Genomic_DNA"/>
</dbReference>
<gene>
    <name evidence="1" type="ORF">S12H4_40644</name>
</gene>
<protein>
    <submittedName>
        <fullName evidence="1">Uncharacterized protein</fullName>
    </submittedName>
</protein>
<name>X1SNS2_9ZZZZ</name>
<comment type="caution">
    <text evidence="1">The sequence shown here is derived from an EMBL/GenBank/DDBJ whole genome shotgun (WGS) entry which is preliminary data.</text>
</comment>
<evidence type="ECO:0000313" key="1">
    <source>
        <dbReference type="EMBL" id="GAI94727.1"/>
    </source>
</evidence>
<proteinExistence type="predicted"/>
<dbReference type="AlphaFoldDB" id="X1SNS2"/>
<reference evidence="1" key="1">
    <citation type="journal article" date="2014" name="Front. Microbiol.">
        <title>High frequency of phylogenetically diverse reductive dehalogenase-homologous genes in deep subseafloor sedimentary metagenomes.</title>
        <authorList>
            <person name="Kawai M."/>
            <person name="Futagami T."/>
            <person name="Toyoda A."/>
            <person name="Takaki Y."/>
            <person name="Nishi S."/>
            <person name="Hori S."/>
            <person name="Arai W."/>
            <person name="Tsubouchi T."/>
            <person name="Morono Y."/>
            <person name="Uchiyama I."/>
            <person name="Ito T."/>
            <person name="Fujiyama A."/>
            <person name="Inagaki F."/>
            <person name="Takami H."/>
        </authorList>
    </citation>
    <scope>NUCLEOTIDE SEQUENCE</scope>
    <source>
        <strain evidence="1">Expedition CK06-06</strain>
    </source>
</reference>
<feature type="non-terminal residue" evidence="1">
    <location>
        <position position="184"/>
    </location>
</feature>
<sequence>MLIEEGTQVFENNIRNAVAKYLSVAAFQDKWKEDQKRETGYYYALTYPSILSFFKGHPSLSDDLNLKIALVFSWNPTICRLTSIRFEQAKRELAALEPTRKELNARNISNINIDEVIRKLWCPVKMATSLVDSDYGVSVTKFLHFSLPNIFPMVDGKTMKSLGGKTVNLKWYSSLLSEWKNLYE</sequence>
<accession>X1SNS2</accession>
<organism evidence="1">
    <name type="scientific">marine sediment metagenome</name>
    <dbReference type="NCBI Taxonomy" id="412755"/>
    <lineage>
        <taxon>unclassified sequences</taxon>
        <taxon>metagenomes</taxon>
        <taxon>ecological metagenomes</taxon>
    </lineage>
</organism>